<keyword evidence="1" id="KW-0862">Zinc</keyword>
<dbReference type="AlphaFoldDB" id="A0A9P1IBY6"/>
<feature type="region of interest" description="Disordered" evidence="2">
    <location>
        <begin position="1"/>
        <end position="113"/>
    </location>
</feature>
<evidence type="ECO:0000256" key="1">
    <source>
        <dbReference type="PROSITE-ProRule" id="PRU00047"/>
    </source>
</evidence>
<dbReference type="OrthoDB" id="3863715at2759"/>
<dbReference type="SUPFAM" id="SSF57756">
    <property type="entry name" value="Retrovirus zinc finger-like domains"/>
    <property type="match status" value="2"/>
</dbReference>
<dbReference type="PANTHER" id="PTHR46242">
    <property type="entry name" value="ZINC FINGER CCHC DOMAIN-CONTAINING PROTEIN 9 ZCCHC9"/>
    <property type="match status" value="1"/>
</dbReference>
<evidence type="ECO:0000256" key="2">
    <source>
        <dbReference type="SAM" id="MobiDB-lite"/>
    </source>
</evidence>
<dbReference type="InterPro" id="IPR001878">
    <property type="entry name" value="Znf_CCHC"/>
</dbReference>
<keyword evidence="5" id="KW-1185">Reference proteome</keyword>
<dbReference type="GO" id="GO:0019899">
    <property type="term" value="F:enzyme binding"/>
    <property type="evidence" value="ECO:0007669"/>
    <property type="project" value="UniProtKB-ARBA"/>
</dbReference>
<feature type="domain" description="CCHC-type" evidence="3">
    <location>
        <begin position="314"/>
        <end position="329"/>
    </location>
</feature>
<organism evidence="4 5">
    <name type="scientific">Caenorhabditis angaria</name>
    <dbReference type="NCBI Taxonomy" id="860376"/>
    <lineage>
        <taxon>Eukaryota</taxon>
        <taxon>Metazoa</taxon>
        <taxon>Ecdysozoa</taxon>
        <taxon>Nematoda</taxon>
        <taxon>Chromadorea</taxon>
        <taxon>Rhabditida</taxon>
        <taxon>Rhabditina</taxon>
        <taxon>Rhabditomorpha</taxon>
        <taxon>Rhabditoidea</taxon>
        <taxon>Rhabditidae</taxon>
        <taxon>Peloderinae</taxon>
        <taxon>Caenorhabditis</taxon>
    </lineage>
</organism>
<dbReference type="GO" id="GO:0005737">
    <property type="term" value="C:cytoplasm"/>
    <property type="evidence" value="ECO:0007669"/>
    <property type="project" value="UniProtKB-ARBA"/>
</dbReference>
<gene>
    <name evidence="4" type="ORF">CAMP_LOCUS4793</name>
</gene>
<evidence type="ECO:0000313" key="5">
    <source>
        <dbReference type="Proteomes" id="UP001152747"/>
    </source>
</evidence>
<dbReference type="EMBL" id="CANHGI010000002">
    <property type="protein sequence ID" value="CAI5442156.1"/>
    <property type="molecule type" value="Genomic_DNA"/>
</dbReference>
<dbReference type="Proteomes" id="UP001152747">
    <property type="component" value="Unassembled WGS sequence"/>
</dbReference>
<comment type="caution">
    <text evidence="4">The sequence shown here is derived from an EMBL/GenBank/DDBJ whole genome shotgun (WGS) entry which is preliminary data.</text>
</comment>
<evidence type="ECO:0000259" key="3">
    <source>
        <dbReference type="PROSITE" id="PS50158"/>
    </source>
</evidence>
<feature type="domain" description="CCHC-type" evidence="3">
    <location>
        <begin position="236"/>
        <end position="251"/>
    </location>
</feature>
<dbReference type="SMART" id="SM00343">
    <property type="entry name" value="ZnF_C2HC"/>
    <property type="match status" value="4"/>
</dbReference>
<dbReference type="InterPro" id="IPR036875">
    <property type="entry name" value="Znf_CCHC_sf"/>
</dbReference>
<dbReference type="Pfam" id="PF00098">
    <property type="entry name" value="zf-CCHC"/>
    <property type="match status" value="2"/>
</dbReference>
<keyword evidence="1" id="KW-0863">Zinc-finger</keyword>
<accession>A0A9P1IBY6</accession>
<evidence type="ECO:0000313" key="4">
    <source>
        <dbReference type="EMBL" id="CAI5442156.1"/>
    </source>
</evidence>
<feature type="compositionally biased region" description="Basic and acidic residues" evidence="2">
    <location>
        <begin position="83"/>
        <end position="94"/>
    </location>
</feature>
<reference evidence="4" key="1">
    <citation type="submission" date="2022-11" db="EMBL/GenBank/DDBJ databases">
        <authorList>
            <person name="Kikuchi T."/>
        </authorList>
    </citation>
    <scope>NUCLEOTIDE SEQUENCE</scope>
    <source>
        <strain evidence="4">PS1010</strain>
    </source>
</reference>
<dbReference type="GO" id="GO:0005730">
    <property type="term" value="C:nucleolus"/>
    <property type="evidence" value="ECO:0007669"/>
    <property type="project" value="TreeGrafter"/>
</dbReference>
<protein>
    <recommendedName>
        <fullName evidence="3">CCHC-type domain-containing protein</fullName>
    </recommendedName>
</protein>
<feature type="region of interest" description="Disordered" evidence="2">
    <location>
        <begin position="341"/>
        <end position="371"/>
    </location>
</feature>
<dbReference type="GO" id="GO:0008270">
    <property type="term" value="F:zinc ion binding"/>
    <property type="evidence" value="ECO:0007669"/>
    <property type="project" value="UniProtKB-KW"/>
</dbReference>
<dbReference type="Gene3D" id="4.10.60.10">
    <property type="entry name" value="Zinc finger, CCHC-type"/>
    <property type="match status" value="3"/>
</dbReference>
<dbReference type="InterPro" id="IPR042246">
    <property type="entry name" value="ZCCHC9"/>
</dbReference>
<dbReference type="PROSITE" id="PS50158">
    <property type="entry name" value="ZF_CCHC"/>
    <property type="match status" value="3"/>
</dbReference>
<keyword evidence="1" id="KW-0479">Metal-binding</keyword>
<feature type="domain" description="CCHC-type" evidence="3">
    <location>
        <begin position="287"/>
        <end position="300"/>
    </location>
</feature>
<proteinExistence type="predicted"/>
<name>A0A9P1IBY6_9PELO</name>
<sequence length="383" mass="43339">MHRMAEDIGLEPCFELDEKPAKEKKEKKKPKKTERSAPVIESIEPEEDVENKEKEEVDPNKPLSRGQVKKLKKRQAKEMGLGPHEKMPKLAEKSENDEEESKPDGKHKGKDKKLSFEVIEQKYQTMLSKLVETTNKFKEGEAQIKQHVDEGKLSKEEAETFCRVYNRALRHKRLKQRMIQLVGDQAPIEVVKEKVNIWVQSGKVTKADAGHLVHRWKTRTNRREGRQNDKVQGAACYHCREPGHVISACPKRNTSDADGVCFKCGSLEHGIAACKKKNVKGFPFATCFVCKQVGHISRDCHQNLNGVYPDGGCCNVCGSAGHLRRNCPELAAQKAGGQQKKQYSGRIFDNSKDSADVDYDPTEQKSTQQITKPVKKVAKHIKF</sequence>
<dbReference type="PANTHER" id="PTHR46242:SF1">
    <property type="entry name" value="ZINC FINGER CCHC DOMAIN-CONTAINING PROTEIN 9"/>
    <property type="match status" value="1"/>
</dbReference>
<dbReference type="GO" id="GO:0003676">
    <property type="term" value="F:nucleic acid binding"/>
    <property type="evidence" value="ECO:0007669"/>
    <property type="project" value="InterPro"/>
</dbReference>